<dbReference type="GO" id="GO:0016301">
    <property type="term" value="F:kinase activity"/>
    <property type="evidence" value="ECO:0007669"/>
    <property type="project" value="UniProtKB-KW"/>
</dbReference>
<proteinExistence type="predicted"/>
<accession>A0A0A9WZZ4</accession>
<organism evidence="1">
    <name type="scientific">Lygus hesperus</name>
    <name type="common">Western plant bug</name>
    <dbReference type="NCBI Taxonomy" id="30085"/>
    <lineage>
        <taxon>Eukaryota</taxon>
        <taxon>Metazoa</taxon>
        <taxon>Ecdysozoa</taxon>
        <taxon>Arthropoda</taxon>
        <taxon>Hexapoda</taxon>
        <taxon>Insecta</taxon>
        <taxon>Pterygota</taxon>
        <taxon>Neoptera</taxon>
        <taxon>Paraneoptera</taxon>
        <taxon>Hemiptera</taxon>
        <taxon>Heteroptera</taxon>
        <taxon>Panheteroptera</taxon>
        <taxon>Cimicomorpha</taxon>
        <taxon>Miridae</taxon>
        <taxon>Mirini</taxon>
        <taxon>Lygus</taxon>
    </lineage>
</organism>
<dbReference type="AlphaFoldDB" id="A0A0A9WZZ4"/>
<keyword evidence="1" id="KW-0418">Kinase</keyword>
<protein>
    <submittedName>
        <fullName evidence="1">Phosphoglycerate kinase</fullName>
    </submittedName>
</protein>
<reference evidence="1" key="2">
    <citation type="submission" date="2014-07" db="EMBL/GenBank/DDBJ databases">
        <authorList>
            <person name="Hull J."/>
        </authorList>
    </citation>
    <scope>NUCLEOTIDE SEQUENCE</scope>
</reference>
<name>A0A0A9WZZ4_LYGHE</name>
<reference evidence="1" key="1">
    <citation type="journal article" date="2014" name="PLoS ONE">
        <title>Transcriptome-Based Identification of ABC Transporters in the Western Tarnished Plant Bug Lygus hesperus.</title>
        <authorList>
            <person name="Hull J.J."/>
            <person name="Chaney K."/>
            <person name="Geib S.M."/>
            <person name="Fabrick J.A."/>
            <person name="Brent C.S."/>
            <person name="Walsh D."/>
            <person name="Lavine L.C."/>
        </authorList>
    </citation>
    <scope>NUCLEOTIDE SEQUENCE</scope>
</reference>
<gene>
    <name evidence="1" type="primary">pgk_1</name>
    <name evidence="1" type="ORF">CM83_103845</name>
</gene>
<evidence type="ECO:0000313" key="1">
    <source>
        <dbReference type="EMBL" id="JAG12996.1"/>
    </source>
</evidence>
<sequence length="135" mass="15602">MIERSSLPETREALMSQLRERYADRAKEASLRPWEVAVGAELLSDENDSTVRMRLAMLLFGIQDYERLSVHNWRTFKAFEENDQRAFGRRVSTLRWPLYPPKWCSQPNNGLLTKPLNECPTAQAGDSFDVTPVEV</sequence>
<keyword evidence="1" id="KW-0808">Transferase</keyword>
<dbReference type="EMBL" id="GBHO01030608">
    <property type="protein sequence ID" value="JAG12996.1"/>
    <property type="molecule type" value="Transcribed_RNA"/>
</dbReference>